<dbReference type="Proteomes" id="UP000242180">
    <property type="component" value="Unassembled WGS sequence"/>
</dbReference>
<protein>
    <recommendedName>
        <fullName evidence="3 6">Altered inheritance of mitochondria protein 24, mitochondrial</fullName>
    </recommendedName>
</protein>
<dbReference type="InterPro" id="IPR036983">
    <property type="entry name" value="AIM24_sf"/>
</dbReference>
<sequence>MPHLHRRVLLSSVRGLKDTTVTGRRSYVGLAFHEAAQKQPQHASTAATVQTVDRNLKSFQQAAVSTSASSGITSVGSHGVATNEAVPVFEVVSSGVGSALLVKMPAETEITTATGAAIGSSSKVSSKLSFDTSIVKAVGRKFVGDPIFYQKFYTKQAPGDVLVAPQRIGEIATVDIRGSSKYALRRDAFLAKTGKVSLDIGLQGVKGKNSGLNNKLVHTVSGPGTVAISHYGGLYRLSLGAGEEYLVNPRNLIMWDIRTNPTKLHPANPQVPSPRSSLRRFTFVRNVVDSPSLQPKLQYIDSVVKTARNYLLGAPDFVKLKGPGDVFISSRVEPRFEKTRLMNALGAMNGSLESAVEHSSLFPAGAADTFQPTYQQAATKKKQPPVLAHGTSKNGKPTYYAEVGPRGQVTFISEEKKE</sequence>
<feature type="region of interest" description="Disordered" evidence="7">
    <location>
        <begin position="379"/>
        <end position="400"/>
    </location>
</feature>
<keyword evidence="9" id="KW-1185">Reference proteome</keyword>
<dbReference type="STRING" id="13706.A0A1X2H364"/>
<evidence type="ECO:0000256" key="1">
    <source>
        <dbReference type="ARBA" id="ARBA00004173"/>
    </source>
</evidence>
<organism evidence="8 9">
    <name type="scientific">Syncephalastrum racemosum</name>
    <name type="common">Filamentous fungus</name>
    <dbReference type="NCBI Taxonomy" id="13706"/>
    <lineage>
        <taxon>Eukaryota</taxon>
        <taxon>Fungi</taxon>
        <taxon>Fungi incertae sedis</taxon>
        <taxon>Mucoromycota</taxon>
        <taxon>Mucoromycotina</taxon>
        <taxon>Mucoromycetes</taxon>
        <taxon>Mucorales</taxon>
        <taxon>Syncephalastraceae</taxon>
        <taxon>Syncephalastrum</taxon>
    </lineage>
</organism>
<keyword evidence="4" id="KW-0809">Transit peptide</keyword>
<name>A0A1X2H364_SYNRA</name>
<dbReference type="SUPFAM" id="SSF51219">
    <property type="entry name" value="TRAP-like"/>
    <property type="match status" value="1"/>
</dbReference>
<evidence type="ECO:0000256" key="5">
    <source>
        <dbReference type="ARBA" id="ARBA00023128"/>
    </source>
</evidence>
<dbReference type="InterPro" id="IPR016031">
    <property type="entry name" value="Trp_RNA-bd_attenuator-like_dom"/>
</dbReference>
<keyword evidence="5 6" id="KW-0496">Mitochondrion</keyword>
<evidence type="ECO:0000313" key="9">
    <source>
        <dbReference type="Proteomes" id="UP000242180"/>
    </source>
</evidence>
<dbReference type="PANTHER" id="PTHR36959">
    <property type="entry name" value="ALTERED INHERITANCE OF MITOCHONDRIA PROTEIN 24, MITOCHONDRIAL"/>
    <property type="match status" value="1"/>
</dbReference>
<dbReference type="EMBL" id="MCGN01000010">
    <property type="protein sequence ID" value="ORY92235.1"/>
    <property type="molecule type" value="Genomic_DNA"/>
</dbReference>
<dbReference type="OMA" id="LKSFQHT"/>
<dbReference type="Pfam" id="PF01987">
    <property type="entry name" value="AIM24"/>
    <property type="match status" value="1"/>
</dbReference>
<dbReference type="OrthoDB" id="1705416at2759"/>
<evidence type="ECO:0000256" key="3">
    <source>
        <dbReference type="ARBA" id="ARBA00013287"/>
    </source>
</evidence>
<proteinExistence type="inferred from homology"/>
<evidence type="ECO:0000256" key="2">
    <source>
        <dbReference type="ARBA" id="ARBA00009322"/>
    </source>
</evidence>
<comment type="similarity">
    <text evidence="2 6">Belongs to the AIM24 family.</text>
</comment>
<evidence type="ECO:0000313" key="8">
    <source>
        <dbReference type="EMBL" id="ORY92235.1"/>
    </source>
</evidence>
<dbReference type="GO" id="GO:0005743">
    <property type="term" value="C:mitochondrial inner membrane"/>
    <property type="evidence" value="ECO:0007669"/>
    <property type="project" value="TreeGrafter"/>
</dbReference>
<dbReference type="PANTHER" id="PTHR36959:SF2">
    <property type="entry name" value="ALTERED INHERITANCE OF MITOCHONDRIA PROTEIN 24, MITOCHONDRIAL"/>
    <property type="match status" value="1"/>
</dbReference>
<evidence type="ECO:0000256" key="4">
    <source>
        <dbReference type="ARBA" id="ARBA00022946"/>
    </source>
</evidence>
<comment type="caution">
    <text evidence="8">The sequence shown here is derived from an EMBL/GenBank/DDBJ whole genome shotgun (WGS) entry which is preliminary data.</text>
</comment>
<dbReference type="InParanoid" id="A0A1X2H364"/>
<dbReference type="AlphaFoldDB" id="A0A1X2H364"/>
<evidence type="ECO:0000256" key="7">
    <source>
        <dbReference type="SAM" id="MobiDB-lite"/>
    </source>
</evidence>
<comment type="subcellular location">
    <subcellularLocation>
        <location evidence="1 6">Mitochondrion</location>
    </subcellularLocation>
</comment>
<reference evidence="8 9" key="1">
    <citation type="submission" date="2016-07" db="EMBL/GenBank/DDBJ databases">
        <title>Pervasive Adenine N6-methylation of Active Genes in Fungi.</title>
        <authorList>
            <consortium name="DOE Joint Genome Institute"/>
            <person name="Mondo S.J."/>
            <person name="Dannebaum R.O."/>
            <person name="Kuo R.C."/>
            <person name="Labutti K."/>
            <person name="Haridas S."/>
            <person name="Kuo A."/>
            <person name="Salamov A."/>
            <person name="Ahrendt S.R."/>
            <person name="Lipzen A."/>
            <person name="Sullivan W."/>
            <person name="Andreopoulos W.B."/>
            <person name="Clum A."/>
            <person name="Lindquist E."/>
            <person name="Daum C."/>
            <person name="Ramamoorthy G.K."/>
            <person name="Gryganskyi A."/>
            <person name="Culley D."/>
            <person name="Magnuson J.K."/>
            <person name="James T.Y."/>
            <person name="O'Malley M.A."/>
            <person name="Stajich J.E."/>
            <person name="Spatafora J.W."/>
            <person name="Visel A."/>
            <person name="Grigoriev I.V."/>
        </authorList>
    </citation>
    <scope>NUCLEOTIDE SEQUENCE [LARGE SCALE GENOMIC DNA]</scope>
    <source>
        <strain evidence="8 9">NRRL 2496</strain>
    </source>
</reference>
<dbReference type="InterPro" id="IPR002838">
    <property type="entry name" value="AIM24"/>
</dbReference>
<accession>A0A1X2H364</accession>
<dbReference type="GO" id="GO:0007007">
    <property type="term" value="P:inner mitochondrial membrane organization"/>
    <property type="evidence" value="ECO:0007669"/>
    <property type="project" value="TreeGrafter"/>
</dbReference>
<evidence type="ECO:0000256" key="6">
    <source>
        <dbReference type="RuleBase" id="RU363045"/>
    </source>
</evidence>
<dbReference type="Gene3D" id="3.60.160.10">
    <property type="entry name" value="Mitochondrial biogenesis AIM24"/>
    <property type="match status" value="1"/>
</dbReference>
<gene>
    <name evidence="8" type="ORF">BCR43DRAFT_498008</name>
</gene>